<evidence type="ECO:0000256" key="6">
    <source>
        <dbReference type="ARBA" id="ARBA00023235"/>
    </source>
</evidence>
<dbReference type="SUPFAM" id="SSF56349">
    <property type="entry name" value="DNA breaking-rejoining enzymes"/>
    <property type="match status" value="1"/>
</dbReference>
<dbReference type="GO" id="GO:0006265">
    <property type="term" value="P:DNA topological change"/>
    <property type="evidence" value="ECO:0007669"/>
    <property type="project" value="InterPro"/>
</dbReference>
<dbReference type="OrthoDB" id="9778962at2"/>
<keyword evidence="6 9" id="KW-0413">Isomerase</keyword>
<dbReference type="PRINTS" id="PR00416">
    <property type="entry name" value="EUTPISMRASEI"/>
</dbReference>
<reference evidence="9 10" key="1">
    <citation type="submission" date="2018-12" db="EMBL/GenBank/DDBJ databases">
        <authorList>
            <person name="Feng G."/>
            <person name="Zhu H."/>
        </authorList>
    </citation>
    <scope>NUCLEOTIDE SEQUENCE [LARGE SCALE GENOMIC DNA]</scope>
    <source>
        <strain evidence="9 10">9PBR-2</strain>
    </source>
</reference>
<dbReference type="InterPro" id="IPR011010">
    <property type="entry name" value="DNA_brk_join_enz"/>
</dbReference>
<protein>
    <recommendedName>
        <fullName evidence="3">DNA topoisomerase</fullName>
        <ecNumber evidence="3">5.6.2.1</ecNumber>
    </recommendedName>
</protein>
<keyword evidence="4" id="KW-0799">Topoisomerase</keyword>
<comment type="catalytic activity">
    <reaction evidence="1">
        <text>ATP-independent breakage of single-stranded DNA, followed by passage and rejoining.</text>
        <dbReference type="EC" id="5.6.2.1"/>
    </reaction>
</comment>
<keyword evidence="5" id="KW-0238">DNA-binding</keyword>
<proteinExistence type="inferred from homology"/>
<evidence type="ECO:0000313" key="10">
    <source>
        <dbReference type="Proteomes" id="UP000280066"/>
    </source>
</evidence>
<dbReference type="InterPro" id="IPR035447">
    <property type="entry name" value="DNA_topo_I_N_sf"/>
</dbReference>
<dbReference type="GO" id="GO:0003677">
    <property type="term" value="F:DNA binding"/>
    <property type="evidence" value="ECO:0007669"/>
    <property type="project" value="UniProtKB-KW"/>
</dbReference>
<dbReference type="Gene3D" id="3.90.15.10">
    <property type="entry name" value="Topoisomerase I, Chain A, domain 3"/>
    <property type="match status" value="1"/>
</dbReference>
<dbReference type="InterPro" id="IPR049331">
    <property type="entry name" value="Top1B_N_bact"/>
</dbReference>
<evidence type="ECO:0000259" key="7">
    <source>
        <dbReference type="Pfam" id="PF01028"/>
    </source>
</evidence>
<feature type="domain" description="DNA topoisomerase IB N-terminal" evidence="8">
    <location>
        <begin position="59"/>
        <end position="106"/>
    </location>
</feature>
<evidence type="ECO:0000313" key="9">
    <source>
        <dbReference type="EMBL" id="RSK25254.1"/>
    </source>
</evidence>
<sequence>MATATSTPRPKIKKKRLTPLEEAHVLYKDPARQAELAGLRYLPDTKPGLTRVPTSNGSFAYQTAKGEPVKDEKTLTRIRGFVIPPAWTEVWISPSATTHLQVTGRDAKGRKQYLYHPAWDQARSLTKFSRLRAFGEKLAELRARMHQDLQRPQLDKQKVVALVLTLMDQSFMRVGNKEYAKKNKTYGLTTLRDKHVQVSGADVRFSFVGKKGVPHDLTIHDRKLARLVQKCKEIPGQHLFQYYTPDGHRQELESGDVNDYLHEVTGLSLSAKDFRTWGGTVKMVECLERILDEEPDFPKPKTLKRAVKDVAENLGNTPTVCSKYYIHPQVIELFNSDKLIDYLRRHDADPSENDLLTPTEHMVLDMLAELEKDKG</sequence>
<dbReference type="RefSeq" id="WP_125433003.1">
    <property type="nucleotide sequence ID" value="NZ_RWIS01000013.1"/>
</dbReference>
<comment type="caution">
    <text evidence="9">The sequence shown here is derived from an EMBL/GenBank/DDBJ whole genome shotgun (WGS) entry which is preliminary data.</text>
</comment>
<evidence type="ECO:0000256" key="3">
    <source>
        <dbReference type="ARBA" id="ARBA00012891"/>
    </source>
</evidence>
<evidence type="ECO:0000256" key="2">
    <source>
        <dbReference type="ARBA" id="ARBA00006645"/>
    </source>
</evidence>
<dbReference type="InterPro" id="IPR013500">
    <property type="entry name" value="TopoI_cat_euk"/>
</dbReference>
<evidence type="ECO:0000256" key="1">
    <source>
        <dbReference type="ARBA" id="ARBA00000213"/>
    </source>
</evidence>
<comment type="similarity">
    <text evidence="2">Belongs to the type IB topoisomerase family.</text>
</comment>
<keyword evidence="10" id="KW-1185">Reference proteome</keyword>
<name>A0A428J0B0_9BACT</name>
<evidence type="ECO:0000256" key="4">
    <source>
        <dbReference type="ARBA" id="ARBA00023029"/>
    </source>
</evidence>
<evidence type="ECO:0000259" key="8">
    <source>
        <dbReference type="Pfam" id="PF21338"/>
    </source>
</evidence>
<accession>A0A428J0B0</accession>
<dbReference type="EMBL" id="RWIS01000013">
    <property type="protein sequence ID" value="RSK25254.1"/>
    <property type="molecule type" value="Genomic_DNA"/>
</dbReference>
<dbReference type="InterPro" id="IPR014711">
    <property type="entry name" value="TopoI_cat_a-hlx-sub_euk"/>
</dbReference>
<evidence type="ECO:0000256" key="5">
    <source>
        <dbReference type="ARBA" id="ARBA00023125"/>
    </source>
</evidence>
<dbReference type="AlphaFoldDB" id="A0A428J0B0"/>
<dbReference type="Proteomes" id="UP000280066">
    <property type="component" value="Unassembled WGS sequence"/>
</dbReference>
<dbReference type="Gene3D" id="3.30.66.10">
    <property type="entry name" value="DNA topoisomerase I domain"/>
    <property type="match status" value="1"/>
</dbReference>
<dbReference type="Gene3D" id="1.10.132.120">
    <property type="match status" value="1"/>
</dbReference>
<feature type="domain" description="DNA topoisomerase I catalytic core eukaryotic-type" evidence="7">
    <location>
        <begin position="121"/>
        <end position="333"/>
    </location>
</feature>
<dbReference type="GO" id="GO:0003917">
    <property type="term" value="F:DNA topoisomerase type I (single strand cut, ATP-independent) activity"/>
    <property type="evidence" value="ECO:0007669"/>
    <property type="project" value="UniProtKB-EC"/>
</dbReference>
<dbReference type="SUPFAM" id="SSF55869">
    <property type="entry name" value="DNA topoisomerase I domain"/>
    <property type="match status" value="1"/>
</dbReference>
<dbReference type="InterPro" id="IPR001631">
    <property type="entry name" value="TopoI"/>
</dbReference>
<dbReference type="Pfam" id="PF21338">
    <property type="entry name" value="Top1B_N_bact"/>
    <property type="match status" value="1"/>
</dbReference>
<gene>
    <name evidence="9" type="ORF">EI290_17690</name>
</gene>
<dbReference type="EC" id="5.6.2.1" evidence="3"/>
<organism evidence="9 10">
    <name type="scientific">Hymenobacter metallilatus</name>
    <dbReference type="NCBI Taxonomy" id="2493666"/>
    <lineage>
        <taxon>Bacteria</taxon>
        <taxon>Pseudomonadati</taxon>
        <taxon>Bacteroidota</taxon>
        <taxon>Cytophagia</taxon>
        <taxon>Cytophagales</taxon>
        <taxon>Hymenobacteraceae</taxon>
        <taxon>Hymenobacter</taxon>
    </lineage>
</organism>
<dbReference type="Pfam" id="PF01028">
    <property type="entry name" value="Topoisom_I"/>
    <property type="match status" value="1"/>
</dbReference>
<dbReference type="PROSITE" id="PS52038">
    <property type="entry name" value="TOPO_IB_2"/>
    <property type="match status" value="1"/>
</dbReference>